<evidence type="ECO:0000256" key="1">
    <source>
        <dbReference type="ARBA" id="ARBA00004651"/>
    </source>
</evidence>
<organism evidence="9 10">
    <name type="scientific">Devosia oryzisoli</name>
    <dbReference type="NCBI Taxonomy" id="2774138"/>
    <lineage>
        <taxon>Bacteria</taxon>
        <taxon>Pseudomonadati</taxon>
        <taxon>Pseudomonadota</taxon>
        <taxon>Alphaproteobacteria</taxon>
        <taxon>Hyphomicrobiales</taxon>
        <taxon>Devosiaceae</taxon>
        <taxon>Devosia</taxon>
    </lineage>
</organism>
<dbReference type="GO" id="GO:0004713">
    <property type="term" value="F:protein tyrosine kinase activity"/>
    <property type="evidence" value="ECO:0007669"/>
    <property type="project" value="TreeGrafter"/>
</dbReference>
<feature type="transmembrane region" description="Helical" evidence="7">
    <location>
        <begin position="26"/>
        <end position="46"/>
    </location>
</feature>
<evidence type="ECO:0000256" key="5">
    <source>
        <dbReference type="ARBA" id="ARBA00023136"/>
    </source>
</evidence>
<dbReference type="RefSeq" id="WP_191773363.1">
    <property type="nucleotide sequence ID" value="NZ_JACYFU010000001.1"/>
</dbReference>
<feature type="coiled-coil region" evidence="6">
    <location>
        <begin position="208"/>
        <end position="265"/>
    </location>
</feature>
<evidence type="ECO:0000256" key="2">
    <source>
        <dbReference type="ARBA" id="ARBA00022475"/>
    </source>
</evidence>
<keyword evidence="10" id="KW-1185">Reference proteome</keyword>
<dbReference type="InterPro" id="IPR003856">
    <property type="entry name" value="LPS_length_determ_N"/>
</dbReference>
<name>A0A927FRK8_9HYPH</name>
<sequence>MTYESPTLRDARIDVPSLVGAVLAKLPRIVLVTLALLTITFVVLMFQPRLYESSASILVEPRASAYLRPSVAQSSAPSAADAGVVSSQIELIKSRDTLMRVIDRLDLQSKPEFNGTDAGFSPLSLLTQMMGRRAASPSVDEVALNTLYDRLTVIQERDSRIISVLVRSSDPQLAADIANAIANAHVARRAQLTLADTAEASGWLGEEIARLRSAVNDAESAVAQFKVDNDLYMGQNNTTLIDQQLSTIAQQINAAQERKNTAQSRATLIRGLLDRAQPVEGVPDVRDSAVVQQLSEQKARLQAEKAQLSATLLPNHPTIRAMTAQIGELDNQIQAEGRRVASALDAEAQIEEGIIASLQDDMVRTKVDASTATRDGVTLDALQREAKAQRDLLESYLARYNEASSTVNVNSALPDVRVVSVAAPAVSPASPKTSLIMMAVGLFGLAVQIGATIFGELMSGRAIIETVREQERVTEFDAPADEEVEPAEVLDQNLQDIPDQDEGVYEEEVVAYADVHSLANEYVDAASAYEPDVAQADPTDETADDDHSEWTHVPAEAELQTTEERLSFISQFEPAATTEPEDDAVVEPAEDLTAARAELARVREFIKARLGHSNGIQDAPHIAELAATGAPMSPKAASPIPKSGMVRYSDLAADLVLGRTHLLLLADHGDGLPSQHLADNLVGDALAKGLSVALVDAGTGRISETAGLTDLSSGDASFGDVVQKSSDNSYAEVPWGFGESIDRNSAKPATLVEALGDIYEVVVVLTGKLGRNSMLAPFLDLGGRVVMVAGEGADMEAAASARQRLMEAGVPLVEIAASADAMAA</sequence>
<dbReference type="Proteomes" id="UP000654108">
    <property type="component" value="Unassembled WGS sequence"/>
</dbReference>
<keyword evidence="4 7" id="KW-1133">Transmembrane helix</keyword>
<evidence type="ECO:0000313" key="9">
    <source>
        <dbReference type="EMBL" id="MBD8064945.1"/>
    </source>
</evidence>
<comment type="caution">
    <text evidence="9">The sequence shown here is derived from an EMBL/GenBank/DDBJ whole genome shotgun (WGS) entry which is preliminary data.</text>
</comment>
<accession>A0A927FRK8</accession>
<evidence type="ECO:0000256" key="4">
    <source>
        <dbReference type="ARBA" id="ARBA00022989"/>
    </source>
</evidence>
<dbReference type="Pfam" id="PF02706">
    <property type="entry name" value="Wzz"/>
    <property type="match status" value="1"/>
</dbReference>
<proteinExistence type="predicted"/>
<keyword evidence="2" id="KW-1003">Cell membrane</keyword>
<evidence type="ECO:0000313" key="10">
    <source>
        <dbReference type="Proteomes" id="UP000654108"/>
    </source>
</evidence>
<reference evidence="9" key="1">
    <citation type="submission" date="2020-09" db="EMBL/GenBank/DDBJ databases">
        <title>Genome seq and assembly of Devosia sp.</title>
        <authorList>
            <person name="Chhetri G."/>
        </authorList>
    </citation>
    <scope>NUCLEOTIDE SEQUENCE</scope>
    <source>
        <strain evidence="9">PTR5</strain>
    </source>
</reference>
<dbReference type="GO" id="GO:0005886">
    <property type="term" value="C:plasma membrane"/>
    <property type="evidence" value="ECO:0007669"/>
    <property type="project" value="UniProtKB-SubCell"/>
</dbReference>
<dbReference type="PANTHER" id="PTHR32309:SF13">
    <property type="entry name" value="FERRIC ENTEROBACTIN TRANSPORT PROTEIN FEPE"/>
    <property type="match status" value="1"/>
</dbReference>
<feature type="domain" description="Polysaccharide chain length determinant N-terminal" evidence="8">
    <location>
        <begin position="12"/>
        <end position="104"/>
    </location>
</feature>
<evidence type="ECO:0000256" key="6">
    <source>
        <dbReference type="SAM" id="Coils"/>
    </source>
</evidence>
<dbReference type="PANTHER" id="PTHR32309">
    <property type="entry name" value="TYROSINE-PROTEIN KINASE"/>
    <property type="match status" value="1"/>
</dbReference>
<gene>
    <name evidence="9" type="ORF">IC608_05600</name>
</gene>
<keyword evidence="6" id="KW-0175">Coiled coil</keyword>
<dbReference type="InterPro" id="IPR050445">
    <property type="entry name" value="Bact_polysacc_biosynth/exp"/>
</dbReference>
<evidence type="ECO:0000259" key="8">
    <source>
        <dbReference type="Pfam" id="PF02706"/>
    </source>
</evidence>
<protein>
    <submittedName>
        <fullName evidence="9">GumC family protein</fullName>
    </submittedName>
</protein>
<dbReference type="AlphaFoldDB" id="A0A927FRK8"/>
<keyword evidence="3 7" id="KW-0812">Transmembrane</keyword>
<evidence type="ECO:0000256" key="3">
    <source>
        <dbReference type="ARBA" id="ARBA00022692"/>
    </source>
</evidence>
<evidence type="ECO:0000256" key="7">
    <source>
        <dbReference type="SAM" id="Phobius"/>
    </source>
</evidence>
<comment type="subcellular location">
    <subcellularLocation>
        <location evidence="1">Cell membrane</location>
        <topology evidence="1">Multi-pass membrane protein</topology>
    </subcellularLocation>
</comment>
<keyword evidence="5 7" id="KW-0472">Membrane</keyword>
<dbReference type="EMBL" id="JACYFU010000001">
    <property type="protein sequence ID" value="MBD8064945.1"/>
    <property type="molecule type" value="Genomic_DNA"/>
</dbReference>